<evidence type="ECO:0000256" key="1">
    <source>
        <dbReference type="SAM" id="SignalP"/>
    </source>
</evidence>
<sequence length="370" mass="41568">MAKPLLLSLALTTLQLHVFVTNGFSASTIQKRSGRNSFLQKHEQPHSYKRTPKHNILSPDELHNLAISLSKRKPGSNGFNRGWIQYRTAALDSIRYHLYTNGLPHPAEKAKFEELFFNLGVAADRGKMPSFANAGARSAYAVEFFCRAKNLADLFADTFNSHYEFPEYWLEGLRGSPILGSSDGGAYSVVSLGGGPGFDYVSSAVATSFCSYMESLRDQEETGSLSSSSLKLHATILDYEEGWGDLVHAMVHSTQTILERSTPTLSCDWGGTLFVLSEVHPRLWPEFYELLQDENCNMEEVGFNKRGRQMLLRKSSSDVITTSQSTKNSPALSEKDRKLLEKFIELRKFHERKIDAGWQRQEPKIRGAKD</sequence>
<evidence type="ECO:0000313" key="3">
    <source>
        <dbReference type="Proteomes" id="UP001224775"/>
    </source>
</evidence>
<keyword evidence="1" id="KW-0732">Signal</keyword>
<protein>
    <submittedName>
        <fullName evidence="2">Uncharacterized protein</fullName>
    </submittedName>
</protein>
<dbReference type="AlphaFoldDB" id="A0AAD8YIW1"/>
<name>A0AAD8YIW1_9STRA</name>
<comment type="caution">
    <text evidence="2">The sequence shown here is derived from an EMBL/GenBank/DDBJ whole genome shotgun (WGS) entry which is preliminary data.</text>
</comment>
<evidence type="ECO:0000313" key="2">
    <source>
        <dbReference type="EMBL" id="KAK1746305.1"/>
    </source>
</evidence>
<keyword evidence="3" id="KW-1185">Reference proteome</keyword>
<feature type="signal peptide" evidence="1">
    <location>
        <begin position="1"/>
        <end position="25"/>
    </location>
</feature>
<dbReference type="EMBL" id="JATAAI010000004">
    <property type="protein sequence ID" value="KAK1746305.1"/>
    <property type="molecule type" value="Genomic_DNA"/>
</dbReference>
<organism evidence="2 3">
    <name type="scientific">Skeletonema marinoi</name>
    <dbReference type="NCBI Taxonomy" id="267567"/>
    <lineage>
        <taxon>Eukaryota</taxon>
        <taxon>Sar</taxon>
        <taxon>Stramenopiles</taxon>
        <taxon>Ochrophyta</taxon>
        <taxon>Bacillariophyta</taxon>
        <taxon>Coscinodiscophyceae</taxon>
        <taxon>Thalassiosirophycidae</taxon>
        <taxon>Thalassiosirales</taxon>
        <taxon>Skeletonemataceae</taxon>
        <taxon>Skeletonema</taxon>
        <taxon>Skeletonema marinoi-dohrnii complex</taxon>
    </lineage>
</organism>
<accession>A0AAD8YIW1</accession>
<dbReference type="Proteomes" id="UP001224775">
    <property type="component" value="Unassembled WGS sequence"/>
</dbReference>
<proteinExistence type="predicted"/>
<reference evidence="2" key="1">
    <citation type="submission" date="2023-06" db="EMBL/GenBank/DDBJ databases">
        <title>Survivors Of The Sea: Transcriptome response of Skeletonema marinoi to long-term dormancy.</title>
        <authorList>
            <person name="Pinder M.I.M."/>
            <person name="Kourtchenko O."/>
            <person name="Robertson E.K."/>
            <person name="Larsson T."/>
            <person name="Maumus F."/>
            <person name="Osuna-Cruz C.M."/>
            <person name="Vancaester E."/>
            <person name="Stenow R."/>
            <person name="Vandepoele K."/>
            <person name="Ploug H."/>
            <person name="Bruchert V."/>
            <person name="Godhe A."/>
            <person name="Topel M."/>
        </authorList>
    </citation>
    <scope>NUCLEOTIDE SEQUENCE</scope>
    <source>
        <strain evidence="2">R05AC</strain>
    </source>
</reference>
<feature type="chain" id="PRO_5041951383" evidence="1">
    <location>
        <begin position="26"/>
        <end position="370"/>
    </location>
</feature>
<gene>
    <name evidence="2" type="ORF">QTG54_002912</name>
</gene>